<feature type="compositionally biased region" description="Basic and acidic residues" evidence="1">
    <location>
        <begin position="321"/>
        <end position="335"/>
    </location>
</feature>
<dbReference type="InterPro" id="IPR032710">
    <property type="entry name" value="NTF2-like_dom_sf"/>
</dbReference>
<dbReference type="EMBL" id="CP089276">
    <property type="protein sequence ID" value="USP77176.1"/>
    <property type="molecule type" value="Genomic_DNA"/>
</dbReference>
<dbReference type="OrthoDB" id="1162399at2759"/>
<evidence type="ECO:0000256" key="1">
    <source>
        <dbReference type="SAM" id="MobiDB-lite"/>
    </source>
</evidence>
<evidence type="ECO:0000313" key="2">
    <source>
        <dbReference type="EMBL" id="USP77176.1"/>
    </source>
</evidence>
<evidence type="ECO:0000313" key="3">
    <source>
        <dbReference type="Proteomes" id="UP001056012"/>
    </source>
</evidence>
<proteinExistence type="predicted"/>
<organism evidence="2 3">
    <name type="scientific">Curvularia clavata</name>
    <dbReference type="NCBI Taxonomy" id="95742"/>
    <lineage>
        <taxon>Eukaryota</taxon>
        <taxon>Fungi</taxon>
        <taxon>Dikarya</taxon>
        <taxon>Ascomycota</taxon>
        <taxon>Pezizomycotina</taxon>
        <taxon>Dothideomycetes</taxon>
        <taxon>Pleosporomycetidae</taxon>
        <taxon>Pleosporales</taxon>
        <taxon>Pleosporineae</taxon>
        <taxon>Pleosporaceae</taxon>
        <taxon>Curvularia</taxon>
    </lineage>
</organism>
<feature type="compositionally biased region" description="Basic and acidic residues" evidence="1">
    <location>
        <begin position="534"/>
        <end position="543"/>
    </location>
</feature>
<sequence length="543" mass="59276">MTLRDTYARFLVAPSTGALADNASLHYVTTTTSINDAAAIIKHLSVQEKLLKKTKQNILDAIEGSRALSVDVETTIEFTNGGGAYLPGLDDNFVSDQTVTFPMVHMVHFDQSGKITQIRQYWDQGSLLKQIDVIGARSRNWPIRDGSEQLRLISANAAASLPESAASSRPTTATSRGADEVSISSRSRGSTSNAMNDPHASLSLFAPRETDEEPSYPSQPVAPRAQSAKPPPREYNELFAAANEGSPTPQEKIPVKAGAGKNYRSNRLFEEDEEEATRRVPTSVKTNSKKYDHFQFGDGEETPRAPEALRPTRQTRLKNSSHWDFDDFATPDKPKSKTNPQAVRHFGWSDDEDEGSPVRRPIVHKARPDADPHFEFNDDGTPDAQRTIPVKGGRGNKGQGLYEDHVTNTTDDANDGAVKGDSKRALNDVTTVVSNKNRDKDFGSQWEMTDNSPGVGKNDAAKSKQAVRSSMKTHWGTHADSPDSRGINIAGNGMGGRKGTEAAWSLFDESPAKKENTTRAAGIKTEGDGMGGRKTADKSFWDF</sequence>
<accession>A0A9Q8Z7G6</accession>
<feature type="region of interest" description="Disordered" evidence="1">
    <location>
        <begin position="508"/>
        <end position="543"/>
    </location>
</feature>
<name>A0A9Q8Z7G6_CURCL</name>
<dbReference type="SUPFAM" id="SSF54427">
    <property type="entry name" value="NTF2-like"/>
    <property type="match status" value="1"/>
</dbReference>
<dbReference type="VEuPathDB" id="FungiDB:yc1106_04450"/>
<dbReference type="AlphaFoldDB" id="A0A9Q8Z7G6"/>
<feature type="region of interest" description="Disordered" evidence="1">
    <location>
        <begin position="440"/>
        <end position="486"/>
    </location>
</feature>
<feature type="region of interest" description="Disordered" evidence="1">
    <location>
        <begin position="159"/>
        <end position="401"/>
    </location>
</feature>
<protein>
    <submittedName>
        <fullName evidence="2">Ntf2-like protein</fullName>
    </submittedName>
</protein>
<reference evidence="2" key="1">
    <citation type="submission" date="2021-12" db="EMBL/GenBank/DDBJ databases">
        <title>Curvularia clavata genome.</title>
        <authorList>
            <person name="Cao Y."/>
        </authorList>
    </citation>
    <scope>NUCLEOTIDE SEQUENCE</scope>
    <source>
        <strain evidence="2">Yc1106</strain>
    </source>
</reference>
<gene>
    <name evidence="2" type="ORF">yc1106_04450</name>
</gene>
<feature type="compositionally biased region" description="Basic and acidic residues" evidence="1">
    <location>
        <begin position="366"/>
        <end position="376"/>
    </location>
</feature>
<feature type="compositionally biased region" description="Low complexity" evidence="1">
    <location>
        <begin position="159"/>
        <end position="192"/>
    </location>
</feature>
<dbReference type="Proteomes" id="UP001056012">
    <property type="component" value="Chromosome 3"/>
</dbReference>
<dbReference type="Gene3D" id="3.10.450.50">
    <property type="match status" value="1"/>
</dbReference>
<keyword evidence="3" id="KW-1185">Reference proteome</keyword>